<feature type="transmembrane region" description="Helical" evidence="6">
    <location>
        <begin position="286"/>
        <end position="305"/>
    </location>
</feature>
<dbReference type="PANTHER" id="PTHR23523:SF2">
    <property type="entry name" value="2-NITROIMIDAZOLE TRANSPORTER"/>
    <property type="match status" value="1"/>
</dbReference>
<keyword evidence="5 6" id="KW-0472">Membrane</keyword>
<comment type="subcellular location">
    <subcellularLocation>
        <location evidence="1">Cell membrane</location>
        <topology evidence="1">Multi-pass membrane protein</topology>
    </subcellularLocation>
</comment>
<evidence type="ECO:0000313" key="8">
    <source>
        <dbReference type="EMBL" id="PAE07950.1"/>
    </source>
</evidence>
<sequence length="403" mass="42595">MEQSNQLRQNASRIGIAVLVLSILLVGANLRAPITGLSPLIDNIRSDTGIGNAATGMLTTLPLIAFAVFALVAPRIARRVGIERTLFAGLIIIAVGLIFRFFSPVWMLFVGTALAGIGIAMGNVLLPGLIKREFPKNVGVMTGAYAMTMNGMAALASGISVPLSNGLGSGWHGSLAVWVILTLVTMVAWVPQLRQRVTTSSISLPKKGKKLWSSGLAWKVTGFMGLQSLLYYIMITWMPTILQNQGFSESTAGWLLALTQLCSLPTSFLLPILAGRLAGQRGIVSLIALCFVISFSGLLTGITWISVISVLLFGLAGGGVFSLATMFFVLRTQSAQESAELSGMAQFVGYLLAAVGPTLFGLLHDVTSSWTVPLALLVAVAAVLWIVGMGAGKNAYINQQQQG</sequence>
<feature type="transmembrane region" description="Helical" evidence="6">
    <location>
        <begin position="342"/>
        <end position="364"/>
    </location>
</feature>
<gene>
    <name evidence="8" type="ORF">CHI12_08910</name>
</gene>
<dbReference type="GO" id="GO:0022857">
    <property type="term" value="F:transmembrane transporter activity"/>
    <property type="evidence" value="ECO:0007669"/>
    <property type="project" value="InterPro"/>
</dbReference>
<evidence type="ECO:0000256" key="1">
    <source>
        <dbReference type="ARBA" id="ARBA00004651"/>
    </source>
</evidence>
<feature type="domain" description="Major facilitator superfamily (MFS) profile" evidence="7">
    <location>
        <begin position="15"/>
        <end position="396"/>
    </location>
</feature>
<evidence type="ECO:0000256" key="6">
    <source>
        <dbReference type="SAM" id="Phobius"/>
    </source>
</evidence>
<organism evidence="8 9">
    <name type="scientific">Terribacillus saccharophilus</name>
    <dbReference type="NCBI Taxonomy" id="361277"/>
    <lineage>
        <taxon>Bacteria</taxon>
        <taxon>Bacillati</taxon>
        <taxon>Bacillota</taxon>
        <taxon>Bacilli</taxon>
        <taxon>Bacillales</taxon>
        <taxon>Bacillaceae</taxon>
        <taxon>Terribacillus</taxon>
    </lineage>
</organism>
<evidence type="ECO:0000259" key="7">
    <source>
        <dbReference type="PROSITE" id="PS50850"/>
    </source>
</evidence>
<dbReference type="RefSeq" id="WP_095269973.1">
    <property type="nucleotide sequence ID" value="NZ_NPBH01000031.1"/>
</dbReference>
<accession>A0A268HDN7</accession>
<dbReference type="AlphaFoldDB" id="A0A268HDN7"/>
<feature type="transmembrane region" description="Helical" evidence="6">
    <location>
        <begin position="12"/>
        <end position="30"/>
    </location>
</feature>
<proteinExistence type="predicted"/>
<protein>
    <submittedName>
        <fullName evidence="8">MFS transporter</fullName>
    </submittedName>
</protein>
<comment type="caution">
    <text evidence="8">The sequence shown here is derived from an EMBL/GenBank/DDBJ whole genome shotgun (WGS) entry which is preliminary data.</text>
</comment>
<feature type="transmembrane region" description="Helical" evidence="6">
    <location>
        <begin position="311"/>
        <end position="330"/>
    </location>
</feature>
<feature type="transmembrane region" description="Helical" evidence="6">
    <location>
        <begin position="171"/>
        <end position="190"/>
    </location>
</feature>
<feature type="transmembrane region" description="Helical" evidence="6">
    <location>
        <begin position="254"/>
        <end position="274"/>
    </location>
</feature>
<feature type="transmembrane region" description="Helical" evidence="6">
    <location>
        <begin position="85"/>
        <end position="102"/>
    </location>
</feature>
<feature type="transmembrane region" description="Helical" evidence="6">
    <location>
        <begin position="50"/>
        <end position="73"/>
    </location>
</feature>
<dbReference type="Pfam" id="PF07690">
    <property type="entry name" value="MFS_1"/>
    <property type="match status" value="1"/>
</dbReference>
<dbReference type="GO" id="GO:0005886">
    <property type="term" value="C:plasma membrane"/>
    <property type="evidence" value="ECO:0007669"/>
    <property type="project" value="UniProtKB-SubCell"/>
</dbReference>
<evidence type="ECO:0000256" key="4">
    <source>
        <dbReference type="ARBA" id="ARBA00022989"/>
    </source>
</evidence>
<keyword evidence="4 6" id="KW-1133">Transmembrane helix</keyword>
<dbReference type="InterPro" id="IPR011701">
    <property type="entry name" value="MFS"/>
</dbReference>
<dbReference type="PANTHER" id="PTHR23523">
    <property type="match status" value="1"/>
</dbReference>
<dbReference type="InterPro" id="IPR036259">
    <property type="entry name" value="MFS_trans_sf"/>
</dbReference>
<evidence type="ECO:0000256" key="2">
    <source>
        <dbReference type="ARBA" id="ARBA00022448"/>
    </source>
</evidence>
<evidence type="ECO:0000256" key="5">
    <source>
        <dbReference type="ARBA" id="ARBA00023136"/>
    </source>
</evidence>
<reference evidence="8 9" key="1">
    <citation type="submission" date="2017-07" db="EMBL/GenBank/DDBJ databases">
        <title>Isolation and whole genome analysis of endospore-forming bacteria from heroin.</title>
        <authorList>
            <person name="Kalinowski J."/>
            <person name="Ahrens B."/>
            <person name="Al-Dilaimi A."/>
            <person name="Winkler A."/>
            <person name="Wibberg D."/>
            <person name="Schleenbecker U."/>
            <person name="Ruckert C."/>
            <person name="Wolfel R."/>
            <person name="Grass G."/>
        </authorList>
    </citation>
    <scope>NUCLEOTIDE SEQUENCE [LARGE SCALE GENOMIC DNA]</scope>
    <source>
        <strain evidence="8 9">7509</strain>
    </source>
</reference>
<dbReference type="EMBL" id="NPBH01000031">
    <property type="protein sequence ID" value="PAE07950.1"/>
    <property type="molecule type" value="Genomic_DNA"/>
</dbReference>
<feature type="transmembrane region" description="Helical" evidence="6">
    <location>
        <begin position="370"/>
        <end position="391"/>
    </location>
</feature>
<evidence type="ECO:0000256" key="3">
    <source>
        <dbReference type="ARBA" id="ARBA00022692"/>
    </source>
</evidence>
<feature type="transmembrane region" description="Helical" evidence="6">
    <location>
        <begin position="138"/>
        <end position="159"/>
    </location>
</feature>
<dbReference type="SUPFAM" id="SSF103473">
    <property type="entry name" value="MFS general substrate transporter"/>
    <property type="match status" value="1"/>
</dbReference>
<dbReference type="InterPro" id="IPR020846">
    <property type="entry name" value="MFS_dom"/>
</dbReference>
<feature type="transmembrane region" description="Helical" evidence="6">
    <location>
        <begin position="108"/>
        <end position="126"/>
    </location>
</feature>
<keyword evidence="3 6" id="KW-0812">Transmembrane</keyword>
<dbReference type="Proteomes" id="UP000216475">
    <property type="component" value="Unassembled WGS sequence"/>
</dbReference>
<dbReference type="CDD" id="cd17339">
    <property type="entry name" value="MFS_NIMT_CynX_like"/>
    <property type="match status" value="1"/>
</dbReference>
<dbReference type="Gene3D" id="1.20.1250.20">
    <property type="entry name" value="MFS general substrate transporter like domains"/>
    <property type="match status" value="1"/>
</dbReference>
<evidence type="ECO:0000313" key="9">
    <source>
        <dbReference type="Proteomes" id="UP000216475"/>
    </source>
</evidence>
<dbReference type="PROSITE" id="PS50850">
    <property type="entry name" value="MFS"/>
    <property type="match status" value="1"/>
</dbReference>
<feature type="transmembrane region" description="Helical" evidence="6">
    <location>
        <begin position="211"/>
        <end position="234"/>
    </location>
</feature>
<keyword evidence="2" id="KW-0813">Transport</keyword>
<name>A0A268HDN7_9BACI</name>
<dbReference type="InterPro" id="IPR052524">
    <property type="entry name" value="MFS_Cyanate_Porter"/>
</dbReference>